<comment type="caution">
    <text evidence="3">The sequence shown here is derived from an EMBL/GenBank/DDBJ whole genome shotgun (WGS) entry which is preliminary data.</text>
</comment>
<dbReference type="InterPro" id="IPR003754">
    <property type="entry name" value="4pyrrol_synth_uPrphyn_synth"/>
</dbReference>
<name>A0A438NHS7_EXOME</name>
<dbReference type="SUPFAM" id="SSF69618">
    <property type="entry name" value="HemD-like"/>
    <property type="match status" value="1"/>
</dbReference>
<dbReference type="Proteomes" id="UP000288859">
    <property type="component" value="Unassembled WGS sequence"/>
</dbReference>
<dbReference type="InterPro" id="IPR039793">
    <property type="entry name" value="UROS/Hem4"/>
</dbReference>
<dbReference type="GO" id="GO:0004852">
    <property type="term" value="F:uroporphyrinogen-III synthase activity"/>
    <property type="evidence" value="ECO:0007669"/>
    <property type="project" value="InterPro"/>
</dbReference>
<protein>
    <recommendedName>
        <fullName evidence="2">Tetrapyrrole biosynthesis uroporphyrinogen III synthase domain-containing protein</fullName>
    </recommendedName>
</protein>
<dbReference type="GO" id="GO:0006782">
    <property type="term" value="P:protoporphyrinogen IX biosynthetic process"/>
    <property type="evidence" value="ECO:0007669"/>
    <property type="project" value="UniProtKB-UniPathway"/>
</dbReference>
<dbReference type="OrthoDB" id="5595751at2759"/>
<dbReference type="EMBL" id="NAJM01000002">
    <property type="protein sequence ID" value="RVX75285.1"/>
    <property type="molecule type" value="Genomic_DNA"/>
</dbReference>
<dbReference type="Pfam" id="PF02602">
    <property type="entry name" value="HEM4"/>
    <property type="match status" value="1"/>
</dbReference>
<reference evidence="3 4" key="1">
    <citation type="submission" date="2017-03" db="EMBL/GenBank/DDBJ databases">
        <title>Genomes of endolithic fungi from Antarctica.</title>
        <authorList>
            <person name="Coleine C."/>
            <person name="Masonjones S."/>
            <person name="Stajich J.E."/>
        </authorList>
    </citation>
    <scope>NUCLEOTIDE SEQUENCE [LARGE SCALE GENOMIC DNA]</scope>
    <source>
        <strain evidence="3 4">CCFEE 6314</strain>
    </source>
</reference>
<dbReference type="Gene3D" id="3.40.50.10090">
    <property type="match status" value="1"/>
</dbReference>
<accession>A0A438NHS7</accession>
<dbReference type="GO" id="GO:0006780">
    <property type="term" value="P:uroporphyrinogen III biosynthetic process"/>
    <property type="evidence" value="ECO:0007669"/>
    <property type="project" value="InterPro"/>
</dbReference>
<sequence length="447" mass="48624">MALSDQPSTSDLPLPIRPTALPVLFLKTRSQPHDAYEEYFSTLGAFPIPDANSTPSELSTPAFLPLFLPVLEHHPNVANLEALKHLLRSRNLHCAYGGIIFTSQRAVEAWSQVVNSVDVPHSHESRGAESGDPSTLLVPSAPHRAEVGLPPQIHSSIIASNTDNDHSTHSQCPSNPSTTPTEMLDDDFNFPLYSVGPATSRALNTLISESSLNPTSSFAHLRPLVVGDHSGNGANLAQYILSHYNSLHATKLYTFYDAPRLPFTPLLGPSSGDRVQALDQRLRKKGLLFLVGEQRRDVIPKTLADPDSKLHPSQRIKVDELEVYSTGIMPSFPQHFSSKIHDLTNSSLGTSLIIIVVFSPQGCEAMLTSLGFLDHQGRLTEKATTRWTTNSAQKVDGPTFVIVTIGPTTRDYLKDTFGFDADACASKPTPQGVGEAIRAFLSDRGLV</sequence>
<organism evidence="3 4">
    <name type="scientific">Exophiala mesophila</name>
    <name type="common">Black yeast-like fungus</name>
    <dbReference type="NCBI Taxonomy" id="212818"/>
    <lineage>
        <taxon>Eukaryota</taxon>
        <taxon>Fungi</taxon>
        <taxon>Dikarya</taxon>
        <taxon>Ascomycota</taxon>
        <taxon>Pezizomycotina</taxon>
        <taxon>Eurotiomycetes</taxon>
        <taxon>Chaetothyriomycetidae</taxon>
        <taxon>Chaetothyriales</taxon>
        <taxon>Herpotrichiellaceae</taxon>
        <taxon>Exophiala</taxon>
    </lineage>
</organism>
<dbReference type="PANTHER" id="PTHR12390:SF0">
    <property type="entry name" value="UROPORPHYRINOGEN-III SYNTHASE"/>
    <property type="match status" value="1"/>
</dbReference>
<dbReference type="UniPathway" id="UPA00251">
    <property type="reaction ID" value="UER00320"/>
</dbReference>
<proteinExistence type="predicted"/>
<evidence type="ECO:0000259" key="2">
    <source>
        <dbReference type="Pfam" id="PF02602"/>
    </source>
</evidence>
<feature type="domain" description="Tetrapyrrole biosynthesis uroporphyrinogen III synthase" evidence="2">
    <location>
        <begin position="275"/>
        <end position="432"/>
    </location>
</feature>
<dbReference type="PANTHER" id="PTHR12390">
    <property type="entry name" value="UROPORPHYRINOGEN III SYNTHASE"/>
    <property type="match status" value="1"/>
</dbReference>
<gene>
    <name evidence="3" type="ORF">B0A52_00638</name>
</gene>
<dbReference type="AlphaFoldDB" id="A0A438NHS7"/>
<feature type="compositionally biased region" description="Polar residues" evidence="1">
    <location>
        <begin position="169"/>
        <end position="181"/>
    </location>
</feature>
<dbReference type="InterPro" id="IPR036108">
    <property type="entry name" value="4pyrrol_syn_uPrphyn_synt_sf"/>
</dbReference>
<dbReference type="GO" id="GO:0005829">
    <property type="term" value="C:cytosol"/>
    <property type="evidence" value="ECO:0007669"/>
    <property type="project" value="TreeGrafter"/>
</dbReference>
<dbReference type="VEuPathDB" id="FungiDB:PV10_00127"/>
<feature type="region of interest" description="Disordered" evidence="1">
    <location>
        <begin position="157"/>
        <end position="183"/>
    </location>
</feature>
<evidence type="ECO:0000256" key="1">
    <source>
        <dbReference type="SAM" id="MobiDB-lite"/>
    </source>
</evidence>
<evidence type="ECO:0000313" key="4">
    <source>
        <dbReference type="Proteomes" id="UP000288859"/>
    </source>
</evidence>
<evidence type="ECO:0000313" key="3">
    <source>
        <dbReference type="EMBL" id="RVX75285.1"/>
    </source>
</evidence>